<gene>
    <name evidence="1" type="ORF">B0T16DRAFT_397232</name>
</gene>
<dbReference type="AlphaFoldDB" id="A0AA40D018"/>
<evidence type="ECO:0000313" key="2">
    <source>
        <dbReference type="Proteomes" id="UP001174936"/>
    </source>
</evidence>
<dbReference type="Proteomes" id="UP001174936">
    <property type="component" value="Unassembled WGS sequence"/>
</dbReference>
<organism evidence="1 2">
    <name type="scientific">Cercophora newfieldiana</name>
    <dbReference type="NCBI Taxonomy" id="92897"/>
    <lineage>
        <taxon>Eukaryota</taxon>
        <taxon>Fungi</taxon>
        <taxon>Dikarya</taxon>
        <taxon>Ascomycota</taxon>
        <taxon>Pezizomycotina</taxon>
        <taxon>Sordariomycetes</taxon>
        <taxon>Sordariomycetidae</taxon>
        <taxon>Sordariales</taxon>
        <taxon>Lasiosphaeriaceae</taxon>
        <taxon>Cercophora</taxon>
    </lineage>
</organism>
<name>A0AA40D018_9PEZI</name>
<comment type="caution">
    <text evidence="1">The sequence shown here is derived from an EMBL/GenBank/DDBJ whole genome shotgun (WGS) entry which is preliminary data.</text>
</comment>
<evidence type="ECO:0000313" key="1">
    <source>
        <dbReference type="EMBL" id="KAK0655553.1"/>
    </source>
</evidence>
<accession>A0AA40D018</accession>
<dbReference type="EMBL" id="JAULSV010000001">
    <property type="protein sequence ID" value="KAK0655553.1"/>
    <property type="molecule type" value="Genomic_DNA"/>
</dbReference>
<keyword evidence="2" id="KW-1185">Reference proteome</keyword>
<reference evidence="1" key="1">
    <citation type="submission" date="2023-06" db="EMBL/GenBank/DDBJ databases">
        <title>Genome-scale phylogeny and comparative genomics of the fungal order Sordariales.</title>
        <authorList>
            <consortium name="Lawrence Berkeley National Laboratory"/>
            <person name="Hensen N."/>
            <person name="Bonometti L."/>
            <person name="Westerberg I."/>
            <person name="Brannstrom I.O."/>
            <person name="Guillou S."/>
            <person name="Cros-Aarteil S."/>
            <person name="Calhoun S."/>
            <person name="Haridas S."/>
            <person name="Kuo A."/>
            <person name="Mondo S."/>
            <person name="Pangilinan J."/>
            <person name="Riley R."/>
            <person name="Labutti K."/>
            <person name="Andreopoulos B."/>
            <person name="Lipzen A."/>
            <person name="Chen C."/>
            <person name="Yanf M."/>
            <person name="Daum C."/>
            <person name="Ng V."/>
            <person name="Clum A."/>
            <person name="Steindorff A."/>
            <person name="Ohm R."/>
            <person name="Martin F."/>
            <person name="Silar P."/>
            <person name="Natvig D."/>
            <person name="Lalanne C."/>
            <person name="Gautier V."/>
            <person name="Ament-Velasquez S.L."/>
            <person name="Kruys A."/>
            <person name="Hutchinson M.I."/>
            <person name="Powell A.J."/>
            <person name="Barry K."/>
            <person name="Miller A.N."/>
            <person name="Grigoriev I.V."/>
            <person name="Debuchy R."/>
            <person name="Gladieux P."/>
            <person name="Thoren M.H."/>
            <person name="Johannesson H."/>
        </authorList>
    </citation>
    <scope>NUCLEOTIDE SEQUENCE</scope>
    <source>
        <strain evidence="1">SMH2532-1</strain>
    </source>
</reference>
<protein>
    <submittedName>
        <fullName evidence="1">Uncharacterized protein</fullName>
    </submittedName>
</protein>
<sequence>MTVATGRRITLERGQFVAYRGNKFARLDHILAHEPLRGSRKWFVFLVVTPLADTGKTEPLTGLPILKPAHTGSGLCNAVSEEDCSQDIIGLSAVGQGLYMMPYITASPDGRRLAFGSNKAMELTESTELLHVNWRIHFG</sequence>
<proteinExistence type="predicted"/>